<dbReference type="OrthoDB" id="8901552at2"/>
<gene>
    <name evidence="1" type="ORF">F7D25_06975</name>
</gene>
<accession>A0A6G1VMA0</accession>
<protein>
    <submittedName>
        <fullName evidence="1">Uncharacterized protein</fullName>
    </submittedName>
</protein>
<dbReference type="AlphaFoldDB" id="A0A6G1VMA0"/>
<sequence length="143" mass="17271">MTREEYNELRARAHEQMLDDYKWMLDQESGIREWRCPKRWIIEFVHDVSDYVMVRSSGEEDVGDEWHDDLLRPIPLQKLYRQFFQKSCIPPPNHPDKALSKLRGMEQRNSIYPDSITRFYMEQLQKNPPCRIIELLIIGEEES</sequence>
<evidence type="ECO:0000313" key="1">
    <source>
        <dbReference type="EMBL" id="MQP14152.1"/>
    </source>
</evidence>
<name>A0A6G1VMA0_9BACT</name>
<dbReference type="EMBL" id="VZAH01000077">
    <property type="protein sequence ID" value="MQP14152.1"/>
    <property type="molecule type" value="Genomic_DNA"/>
</dbReference>
<dbReference type="RefSeq" id="WP_153091519.1">
    <property type="nucleotide sequence ID" value="NZ_VZAH01000077.1"/>
</dbReference>
<proteinExistence type="predicted"/>
<evidence type="ECO:0000313" key="2">
    <source>
        <dbReference type="Proteomes" id="UP000477980"/>
    </source>
</evidence>
<dbReference type="Proteomes" id="UP000477980">
    <property type="component" value="Unassembled WGS sequence"/>
</dbReference>
<reference evidence="1 2" key="1">
    <citation type="submission" date="2019-09" db="EMBL/GenBank/DDBJ databases">
        <title>Distinct polysaccharide growth profiles of human intestinal Prevotella copri isolates.</title>
        <authorList>
            <person name="Fehlner-Peach H."/>
            <person name="Magnabosco C."/>
            <person name="Raghavan V."/>
            <person name="Scher J.U."/>
            <person name="Tett A."/>
            <person name="Cox L.M."/>
            <person name="Gottsegen C."/>
            <person name="Watters A."/>
            <person name="Wiltshire- Gordon J.D."/>
            <person name="Segata N."/>
            <person name="Bonneau R."/>
            <person name="Littman D.R."/>
        </authorList>
    </citation>
    <scope>NUCLEOTIDE SEQUENCE [LARGE SCALE GENOMIC DNA]</scope>
    <source>
        <strain evidence="2">iAA917</strain>
    </source>
</reference>
<comment type="caution">
    <text evidence="1">The sequence shown here is derived from an EMBL/GenBank/DDBJ whole genome shotgun (WGS) entry which is preliminary data.</text>
</comment>
<organism evidence="1 2">
    <name type="scientific">Segatella copri</name>
    <dbReference type="NCBI Taxonomy" id="165179"/>
    <lineage>
        <taxon>Bacteria</taxon>
        <taxon>Pseudomonadati</taxon>
        <taxon>Bacteroidota</taxon>
        <taxon>Bacteroidia</taxon>
        <taxon>Bacteroidales</taxon>
        <taxon>Prevotellaceae</taxon>
        <taxon>Segatella</taxon>
    </lineage>
</organism>